<dbReference type="EMBL" id="DVJJ01000036">
    <property type="protein sequence ID" value="HIS64114.1"/>
    <property type="molecule type" value="Genomic_DNA"/>
</dbReference>
<protein>
    <submittedName>
        <fullName evidence="1">Uncharacterized protein</fullName>
    </submittedName>
</protein>
<evidence type="ECO:0000313" key="2">
    <source>
        <dbReference type="Proteomes" id="UP000886741"/>
    </source>
</evidence>
<organism evidence="1 2">
    <name type="scientific">Candidatus Avoscillospira avistercoris</name>
    <dbReference type="NCBI Taxonomy" id="2840707"/>
    <lineage>
        <taxon>Bacteria</taxon>
        <taxon>Bacillati</taxon>
        <taxon>Bacillota</taxon>
        <taxon>Clostridia</taxon>
        <taxon>Eubacteriales</taxon>
        <taxon>Oscillospiraceae</taxon>
        <taxon>Oscillospiraceae incertae sedis</taxon>
        <taxon>Candidatus Avoscillospira</taxon>
    </lineage>
</organism>
<evidence type="ECO:0000313" key="1">
    <source>
        <dbReference type="EMBL" id="HIS64114.1"/>
    </source>
</evidence>
<comment type="caution">
    <text evidence="1">The sequence shown here is derived from an EMBL/GenBank/DDBJ whole genome shotgun (WGS) entry which is preliminary data.</text>
</comment>
<sequence length="68" mass="7441">MAPELPLTPPEPRQRGFCAWCGHEIYEGNDIFTGAGQMVHRGCMGPMACEMLDPAELAALCGYREELA</sequence>
<name>A0A9D1F8B0_9FIRM</name>
<dbReference type="AlphaFoldDB" id="A0A9D1F8B0"/>
<reference evidence="1" key="1">
    <citation type="submission" date="2020-10" db="EMBL/GenBank/DDBJ databases">
        <authorList>
            <person name="Gilroy R."/>
        </authorList>
    </citation>
    <scope>NUCLEOTIDE SEQUENCE</scope>
    <source>
        <strain evidence="1">ChiBcec16-1751</strain>
    </source>
</reference>
<reference evidence="1" key="2">
    <citation type="journal article" date="2021" name="PeerJ">
        <title>Extensive microbial diversity within the chicken gut microbiome revealed by metagenomics and culture.</title>
        <authorList>
            <person name="Gilroy R."/>
            <person name="Ravi A."/>
            <person name="Getino M."/>
            <person name="Pursley I."/>
            <person name="Horton D.L."/>
            <person name="Alikhan N.F."/>
            <person name="Baker D."/>
            <person name="Gharbi K."/>
            <person name="Hall N."/>
            <person name="Watson M."/>
            <person name="Adriaenssens E.M."/>
            <person name="Foster-Nyarko E."/>
            <person name="Jarju S."/>
            <person name="Secka A."/>
            <person name="Antonio M."/>
            <person name="Oren A."/>
            <person name="Chaudhuri R.R."/>
            <person name="La Ragione R."/>
            <person name="Hildebrand F."/>
            <person name="Pallen M.J."/>
        </authorList>
    </citation>
    <scope>NUCLEOTIDE SEQUENCE</scope>
    <source>
        <strain evidence="1">ChiBcec16-1751</strain>
    </source>
</reference>
<accession>A0A9D1F8B0</accession>
<proteinExistence type="predicted"/>
<gene>
    <name evidence="1" type="ORF">IAA83_01925</name>
</gene>
<dbReference type="Proteomes" id="UP000886741">
    <property type="component" value="Unassembled WGS sequence"/>
</dbReference>